<keyword evidence="2" id="KW-0732">Signal</keyword>
<name>A0A8T0U1N2_PANVG</name>
<dbReference type="EMBL" id="CM029042">
    <property type="protein sequence ID" value="KAG2618452.1"/>
    <property type="molecule type" value="Genomic_DNA"/>
</dbReference>
<feature type="region of interest" description="Disordered" evidence="1">
    <location>
        <begin position="24"/>
        <end position="221"/>
    </location>
</feature>
<accession>A0A8T0U1N2</accession>
<dbReference type="Proteomes" id="UP000823388">
    <property type="component" value="Chromosome 3N"/>
</dbReference>
<reference evidence="3 4" key="1">
    <citation type="submission" date="2020-05" db="EMBL/GenBank/DDBJ databases">
        <title>WGS assembly of Panicum virgatum.</title>
        <authorList>
            <person name="Lovell J.T."/>
            <person name="Jenkins J."/>
            <person name="Shu S."/>
            <person name="Juenger T.E."/>
            <person name="Schmutz J."/>
        </authorList>
    </citation>
    <scope>NUCLEOTIDE SEQUENCE [LARGE SCALE GENOMIC DNA]</scope>
    <source>
        <strain evidence="4">cv. AP13</strain>
    </source>
</reference>
<keyword evidence="4" id="KW-1185">Reference proteome</keyword>
<gene>
    <name evidence="3" type="ORF">PVAP13_3NG079597</name>
</gene>
<feature type="chain" id="PRO_5035878868" evidence="2">
    <location>
        <begin position="26"/>
        <end position="265"/>
    </location>
</feature>
<evidence type="ECO:0000256" key="1">
    <source>
        <dbReference type="SAM" id="MobiDB-lite"/>
    </source>
</evidence>
<evidence type="ECO:0000256" key="2">
    <source>
        <dbReference type="SAM" id="SignalP"/>
    </source>
</evidence>
<feature type="signal peptide" evidence="2">
    <location>
        <begin position="1"/>
        <end position="25"/>
    </location>
</feature>
<organism evidence="3 4">
    <name type="scientific">Panicum virgatum</name>
    <name type="common">Blackwell switchgrass</name>
    <dbReference type="NCBI Taxonomy" id="38727"/>
    <lineage>
        <taxon>Eukaryota</taxon>
        <taxon>Viridiplantae</taxon>
        <taxon>Streptophyta</taxon>
        <taxon>Embryophyta</taxon>
        <taxon>Tracheophyta</taxon>
        <taxon>Spermatophyta</taxon>
        <taxon>Magnoliopsida</taxon>
        <taxon>Liliopsida</taxon>
        <taxon>Poales</taxon>
        <taxon>Poaceae</taxon>
        <taxon>PACMAD clade</taxon>
        <taxon>Panicoideae</taxon>
        <taxon>Panicodae</taxon>
        <taxon>Paniceae</taxon>
        <taxon>Panicinae</taxon>
        <taxon>Panicum</taxon>
        <taxon>Panicum sect. Hiantes</taxon>
    </lineage>
</organism>
<protein>
    <submittedName>
        <fullName evidence="3">Uncharacterized protein</fullName>
    </submittedName>
</protein>
<feature type="compositionally biased region" description="Low complexity" evidence="1">
    <location>
        <begin position="64"/>
        <end position="85"/>
    </location>
</feature>
<dbReference type="AlphaFoldDB" id="A0A8T0U1N2"/>
<comment type="caution">
    <text evidence="3">The sequence shown here is derived from an EMBL/GenBank/DDBJ whole genome shotgun (WGS) entry which is preliminary data.</text>
</comment>
<sequence length="265" mass="27484">MTSPKIIALFLAFAVAAAALQPSEAARPVQAQQGLKPAAASHAHAAEKVSVQEDGGAPTPPGLPAGVQLPPGAAAGHPGPALPAAGRHHQHHPAAAPAAGLPAAAGRRPGRPAAGRLAFPAAADGVHDAAGGHGAVHGLPHQRHRRGDSPRRVLRRAEGRRPGRAHLPLPRHERRHEPAPAQARRPPPHGRPPARLRRRAADPDAPHVQLEPGAADNAAHGHTSSIVTVDAAVEVSVHTTQASLCLLSFKMVLAYYESRILQFRN</sequence>
<evidence type="ECO:0000313" key="4">
    <source>
        <dbReference type="Proteomes" id="UP000823388"/>
    </source>
</evidence>
<feature type="compositionally biased region" description="Basic residues" evidence="1">
    <location>
        <begin position="186"/>
        <end position="198"/>
    </location>
</feature>
<proteinExistence type="predicted"/>
<evidence type="ECO:0000313" key="3">
    <source>
        <dbReference type="EMBL" id="KAG2618452.1"/>
    </source>
</evidence>
<feature type="compositionally biased region" description="Low complexity" evidence="1">
    <location>
        <begin position="93"/>
        <end position="124"/>
    </location>
</feature>
<feature type="compositionally biased region" description="Basic and acidic residues" evidence="1">
    <location>
        <begin position="147"/>
        <end position="161"/>
    </location>
</feature>